<evidence type="ECO:0008006" key="3">
    <source>
        <dbReference type="Google" id="ProtNLM"/>
    </source>
</evidence>
<comment type="caution">
    <text evidence="1">The sequence shown here is derived from an EMBL/GenBank/DDBJ whole genome shotgun (WGS) entry which is preliminary data.</text>
</comment>
<dbReference type="EMBL" id="SMAE01000012">
    <property type="protein sequence ID" value="TCS87131.1"/>
    <property type="molecule type" value="Genomic_DNA"/>
</dbReference>
<evidence type="ECO:0000313" key="1">
    <source>
        <dbReference type="EMBL" id="TCS87131.1"/>
    </source>
</evidence>
<keyword evidence="2" id="KW-1185">Reference proteome</keyword>
<proteinExistence type="predicted"/>
<gene>
    <name evidence="1" type="ORF">EDD65_11289</name>
</gene>
<protein>
    <recommendedName>
        <fullName evidence="3">DUF4209 domain-containing protein</fullName>
    </recommendedName>
</protein>
<reference evidence="1 2" key="1">
    <citation type="submission" date="2019-03" db="EMBL/GenBank/DDBJ databases">
        <title>Genomic Encyclopedia of Type Strains, Phase IV (KMG-IV): sequencing the most valuable type-strain genomes for metagenomic binning, comparative biology and taxonomic classification.</title>
        <authorList>
            <person name="Goeker M."/>
        </authorList>
    </citation>
    <scope>NUCLEOTIDE SEQUENCE [LARGE SCALE GENOMIC DNA]</scope>
    <source>
        <strain evidence="1 2">DSM 26752</strain>
    </source>
</reference>
<accession>A0A4R3KR93</accession>
<sequence>MRNILNVLNENGTYMTVKYYGLNDLATPNDLKNIIDNRILICDYYMDKDFTKDLTLNDFIDYLVLKKIIEIQEIIPYIKNKENQESFQNLILKLEGKYKEFSVGNIIKFININIKTIFMKEREIYDIKNVTLDLCIKYQGGISEDVFLYLIDNYSYLIFDNYDKLQKTLENQTTLFEKLFSKDIVENAINYRLSKIGDIIASVYNRKKENLYDYLDIAVNTIINYGESIMNKLSIDNIMEHQNTIYEIYNILKRINHIKGNQFEGYVEVSEEIMDKYLKEKGKVITYEIPVVDIIKMLKSDMPWEFKPLSLTHSYDKECDIMKSNLNFPPKEETSFLDLVSSNIDSDDYFTFSHQQNLNVYITVGTAAIFSIMNDKKLFVESLIWYIGYLEFICQELRYGKKDIIFDMKLLYNMLDNIFSNIGELDDERMQSLCYGPSMYICAFTENILRVTYKYIKQDEEYVPSSIGTIGQYLSIENEVIKEILGEYQVKHLLFYFGKTQETKIGYNYRNKLAHWNEIQKKELSPQLVCKLFFLMINVINSIFYYFYEKRRENF</sequence>
<name>A0A4R3KR93_9FIRM</name>
<dbReference type="Proteomes" id="UP000294567">
    <property type="component" value="Unassembled WGS sequence"/>
</dbReference>
<dbReference type="AlphaFoldDB" id="A0A4R3KR93"/>
<organism evidence="1 2">
    <name type="scientific">Keratinibaculum paraultunense</name>
    <dbReference type="NCBI Taxonomy" id="1278232"/>
    <lineage>
        <taxon>Bacteria</taxon>
        <taxon>Bacillati</taxon>
        <taxon>Bacillota</taxon>
        <taxon>Tissierellia</taxon>
        <taxon>Tissierellales</taxon>
        <taxon>Tepidimicrobiaceae</taxon>
        <taxon>Keratinibaculum</taxon>
    </lineage>
</organism>
<evidence type="ECO:0000313" key="2">
    <source>
        <dbReference type="Proteomes" id="UP000294567"/>
    </source>
</evidence>
<dbReference type="OrthoDB" id="2045664at2"/>
<dbReference type="RefSeq" id="WP_132029179.1">
    <property type="nucleotide sequence ID" value="NZ_CP068564.1"/>
</dbReference>